<feature type="region of interest" description="Disordered" evidence="1">
    <location>
        <begin position="265"/>
        <end position="296"/>
    </location>
</feature>
<feature type="compositionally biased region" description="Basic residues" evidence="1">
    <location>
        <begin position="80"/>
        <end position="99"/>
    </location>
</feature>
<feature type="compositionally biased region" description="Basic residues" evidence="1">
    <location>
        <begin position="158"/>
        <end position="177"/>
    </location>
</feature>
<dbReference type="KEGG" id="aaf:AURANDRAFT_71311"/>
<feature type="compositionally biased region" description="Basic and acidic residues" evidence="1">
    <location>
        <begin position="670"/>
        <end position="680"/>
    </location>
</feature>
<feature type="non-terminal residue" evidence="2">
    <location>
        <position position="1"/>
    </location>
</feature>
<dbReference type="Proteomes" id="UP000002729">
    <property type="component" value="Unassembled WGS sequence"/>
</dbReference>
<feature type="compositionally biased region" description="Basic residues" evidence="1">
    <location>
        <begin position="810"/>
        <end position="819"/>
    </location>
</feature>
<dbReference type="RefSeq" id="XP_009035873.1">
    <property type="nucleotide sequence ID" value="XM_009037625.1"/>
</dbReference>
<feature type="region of interest" description="Disordered" evidence="1">
    <location>
        <begin position="317"/>
        <end position="387"/>
    </location>
</feature>
<feature type="compositionally biased region" description="Basic and acidic residues" evidence="1">
    <location>
        <begin position="68"/>
        <end position="79"/>
    </location>
</feature>
<feature type="compositionally biased region" description="Low complexity" evidence="1">
    <location>
        <begin position="853"/>
        <end position="868"/>
    </location>
</feature>
<feature type="compositionally biased region" description="Basic residues" evidence="1">
    <location>
        <begin position="353"/>
        <end position="367"/>
    </location>
</feature>
<organism evidence="3">
    <name type="scientific">Aureococcus anophagefferens</name>
    <name type="common">Harmful bloom alga</name>
    <dbReference type="NCBI Taxonomy" id="44056"/>
    <lineage>
        <taxon>Eukaryota</taxon>
        <taxon>Sar</taxon>
        <taxon>Stramenopiles</taxon>
        <taxon>Ochrophyta</taxon>
        <taxon>Pelagophyceae</taxon>
        <taxon>Pelagomonadales</taxon>
        <taxon>Pelagomonadaceae</taxon>
        <taxon>Aureococcus</taxon>
    </lineage>
</organism>
<feature type="compositionally biased region" description="Basic residues" evidence="1">
    <location>
        <begin position="589"/>
        <end position="603"/>
    </location>
</feature>
<protein>
    <submittedName>
        <fullName evidence="2">Expressed protein</fullName>
    </submittedName>
</protein>
<feature type="compositionally biased region" description="Basic and acidic residues" evidence="1">
    <location>
        <begin position="273"/>
        <end position="283"/>
    </location>
</feature>
<dbReference type="AlphaFoldDB" id="F0Y592"/>
<name>F0Y592_AURAN</name>
<feature type="compositionally biased region" description="Basic residues" evidence="1">
    <location>
        <begin position="239"/>
        <end position="253"/>
    </location>
</feature>
<feature type="compositionally biased region" description="Low complexity" evidence="1">
    <location>
        <begin position="609"/>
        <end position="631"/>
    </location>
</feature>
<dbReference type="OMA" id="MIVVINT"/>
<feature type="region of interest" description="Disordered" evidence="1">
    <location>
        <begin position="404"/>
        <end position="428"/>
    </location>
</feature>
<evidence type="ECO:0000256" key="1">
    <source>
        <dbReference type="SAM" id="MobiDB-lite"/>
    </source>
</evidence>
<feature type="compositionally biased region" description="Low complexity" evidence="1">
    <location>
        <begin position="770"/>
        <end position="809"/>
    </location>
</feature>
<sequence length="889" mass="95662">EQPRDRPERRRAPLLARAPRRDEFQRRGPHPGHARQQPADPARHRAGRRARPLRRDARGRARRPRVGVADDARAADARGRRGRVRRRGRRAAGAQRARRPARDRALPLGGPPQDGDRLRGGGGLEAVEERPDEVRHAGRRDAAAHALGAGRVQLGRAARGRHGRRRHAHRRARRRRPLHGRRGARLRHGVVQERKVPVRQLLVRRARLGARRADSVALALALQGEGPLGRLLRTTCARHARPHAPHGPRRAPRAPHDTTHARLCAAQSARRVPRADDDERDAAGRAAPRRRPQDALARDAAQLLRDVDLRLQAAVRRAARRPRRTGPRRRAVRGRVAAALRRRAGQEGECRRSARRRRRDGRRRRQGKGVAARQRAVRGGRGDADAGAREGVRGVHAVVHGQLAQRGRGRDELAAARGRRGSPQSLARPAAELLRDVDRRLQAAVRRAARRRAAAPQRGRLRPAAILQPAAVLRPAAARRRAGADVRAGALAASPARARARRAPAAAHSGPRAVLAAGHPVGEQPALQPAPDLQPKHLRPAADVAPRRAVVRPAGAVRPEQPGAPVARPAHQGVRPETGARDVHGGSGQHRRRRRRPRSRRPVRPPLRPAGAAALRPAGAGLPGSAGTPLARRAHQGARPDRGARDVHDGPGGRAGDGGRPRSRAPLDAGAERARPRQRDLPPVALHAVAPLVAGAEYAPLADLPPVVVHAKLRQPAAAAARPPGVLRPAAAAAAAARRGRPVPRGPRRRPRRPVPRGPVPRALRRGRPVPRAAAAAHGRGRPVPRAAAVLRRPAARPAALLRPRGGLRPARRLARHAKGRDGAGAPPEGLPGHVHARPVPAQPHRHRRRRGPASGVPAAAAAAGEPALVGRPLAALIKERGPRAGRAL</sequence>
<reference evidence="2 3" key="1">
    <citation type="journal article" date="2011" name="Proc. Natl. Acad. Sci. U.S.A.">
        <title>Niche of harmful alga Aureococcus anophagefferens revealed through ecogenomics.</title>
        <authorList>
            <person name="Gobler C.J."/>
            <person name="Berry D.L."/>
            <person name="Dyhrman S.T."/>
            <person name="Wilhelm S.W."/>
            <person name="Salamov A."/>
            <person name="Lobanov A.V."/>
            <person name="Zhang Y."/>
            <person name="Collier J.L."/>
            <person name="Wurch L.L."/>
            <person name="Kustka A.B."/>
            <person name="Dill B.D."/>
            <person name="Shah M."/>
            <person name="VerBerkmoes N.C."/>
            <person name="Kuo A."/>
            <person name="Terry A."/>
            <person name="Pangilinan J."/>
            <person name="Lindquist E.A."/>
            <person name="Lucas S."/>
            <person name="Paulsen I.T."/>
            <person name="Hattenrath-Lehmann T.K."/>
            <person name="Talmage S.C."/>
            <person name="Walker E.A."/>
            <person name="Koch F."/>
            <person name="Burson A.M."/>
            <person name="Marcoval M.A."/>
            <person name="Tang Y.Z."/>
            <person name="Lecleir G.R."/>
            <person name="Coyne K.J."/>
            <person name="Berg G.M."/>
            <person name="Bertrand E.M."/>
            <person name="Saito M.A."/>
            <person name="Gladyshev V.N."/>
            <person name="Grigoriev I.V."/>
        </authorList>
    </citation>
    <scope>NUCLEOTIDE SEQUENCE [LARGE SCALE GENOMIC DNA]</scope>
    <source>
        <strain evidence="3">CCMP 1984</strain>
    </source>
</reference>
<accession>F0Y592</accession>
<gene>
    <name evidence="2" type="ORF">AURANDRAFT_71311</name>
</gene>
<feature type="region of interest" description="Disordered" evidence="1">
    <location>
        <begin position="733"/>
        <end position="870"/>
    </location>
</feature>
<evidence type="ECO:0000313" key="2">
    <source>
        <dbReference type="EMBL" id="EGB09842.1"/>
    </source>
</evidence>
<dbReference type="GeneID" id="20228160"/>
<feature type="compositionally biased region" description="Basic residues" evidence="1">
    <location>
        <begin position="738"/>
        <end position="755"/>
    </location>
</feature>
<feature type="compositionally biased region" description="Basic and acidic residues" evidence="1">
    <location>
        <begin position="638"/>
        <end position="651"/>
    </location>
</feature>
<proteinExistence type="predicted"/>
<dbReference type="InParanoid" id="F0Y592"/>
<feature type="region of interest" description="Disordered" evidence="1">
    <location>
        <begin position="156"/>
        <end position="177"/>
    </location>
</feature>
<keyword evidence="3" id="KW-1185">Reference proteome</keyword>
<feature type="compositionally biased region" description="Basic and acidic residues" evidence="1">
    <location>
        <begin position="1"/>
        <end position="11"/>
    </location>
</feature>
<feature type="compositionally biased region" description="Basic residues" evidence="1">
    <location>
        <begin position="317"/>
        <end position="333"/>
    </location>
</feature>
<feature type="region of interest" description="Disordered" evidence="1">
    <location>
        <begin position="239"/>
        <end position="258"/>
    </location>
</feature>
<feature type="region of interest" description="Disordered" evidence="1">
    <location>
        <begin position="1"/>
        <end position="123"/>
    </location>
</feature>
<evidence type="ECO:0000313" key="3">
    <source>
        <dbReference type="Proteomes" id="UP000002729"/>
    </source>
</evidence>
<feature type="region of interest" description="Disordered" evidence="1">
    <location>
        <begin position="554"/>
        <end position="682"/>
    </location>
</feature>
<dbReference type="EMBL" id="GL833125">
    <property type="protein sequence ID" value="EGB09842.1"/>
    <property type="molecule type" value="Genomic_DNA"/>
</dbReference>